<reference evidence="3" key="2">
    <citation type="submission" date="2024-01" db="EMBL/GenBank/DDBJ databases">
        <title>Comparative genomics of Cryptococcus and Kwoniella reveals pathogenesis evolution and contrasting modes of karyotype evolution via chromosome fusion or intercentromeric recombination.</title>
        <authorList>
            <person name="Coelho M.A."/>
            <person name="David-Palma M."/>
            <person name="Shea T."/>
            <person name="Bowers K."/>
            <person name="McGinley-Smith S."/>
            <person name="Mohammad A.W."/>
            <person name="Gnirke A."/>
            <person name="Yurkov A.M."/>
            <person name="Nowrousian M."/>
            <person name="Sun S."/>
            <person name="Cuomo C.A."/>
            <person name="Heitman J."/>
        </authorList>
    </citation>
    <scope>NUCLEOTIDE SEQUENCE</scope>
    <source>
        <strain evidence="3">CBS 12478</strain>
    </source>
</reference>
<keyword evidence="1" id="KW-0560">Oxidoreductase</keyword>
<name>A0AAJ8LQM4_9TREE</name>
<organism evidence="3 4">
    <name type="scientific">Kwoniella shandongensis</name>
    <dbReference type="NCBI Taxonomy" id="1734106"/>
    <lineage>
        <taxon>Eukaryota</taxon>
        <taxon>Fungi</taxon>
        <taxon>Dikarya</taxon>
        <taxon>Basidiomycota</taxon>
        <taxon>Agaricomycotina</taxon>
        <taxon>Tremellomycetes</taxon>
        <taxon>Tremellales</taxon>
        <taxon>Cryptococcaceae</taxon>
        <taxon>Kwoniella</taxon>
    </lineage>
</organism>
<feature type="domain" description="NADP-dependent oxidoreductase" evidence="2">
    <location>
        <begin position="50"/>
        <end position="285"/>
    </location>
</feature>
<proteinExistence type="predicted"/>
<dbReference type="AlphaFoldDB" id="A0AAJ8LQM4"/>
<protein>
    <recommendedName>
        <fullName evidence="2">NADP-dependent oxidoreductase domain-containing protein</fullName>
    </recommendedName>
</protein>
<dbReference type="GO" id="GO:0016491">
    <property type="term" value="F:oxidoreductase activity"/>
    <property type="evidence" value="ECO:0007669"/>
    <property type="project" value="UniProtKB-KW"/>
</dbReference>
<dbReference type="EMBL" id="CP144063">
    <property type="protein sequence ID" value="WWD22252.1"/>
    <property type="molecule type" value="Genomic_DNA"/>
</dbReference>
<dbReference type="PANTHER" id="PTHR43625">
    <property type="entry name" value="AFLATOXIN B1 ALDEHYDE REDUCTASE"/>
    <property type="match status" value="1"/>
</dbReference>
<reference evidence="3" key="1">
    <citation type="submission" date="2017-08" db="EMBL/GenBank/DDBJ databases">
        <authorList>
            <person name="Cuomo C."/>
            <person name="Billmyre B."/>
            <person name="Heitman J."/>
        </authorList>
    </citation>
    <scope>NUCLEOTIDE SEQUENCE</scope>
    <source>
        <strain evidence="3">CBS 12478</strain>
    </source>
</reference>
<evidence type="ECO:0000313" key="3">
    <source>
        <dbReference type="EMBL" id="WWD22252.1"/>
    </source>
</evidence>
<dbReference type="PANTHER" id="PTHR43625:SF78">
    <property type="entry name" value="PYRIDOXAL REDUCTASE-RELATED"/>
    <property type="match status" value="1"/>
</dbReference>
<dbReference type="InterPro" id="IPR050791">
    <property type="entry name" value="Aldo-Keto_reductase"/>
</dbReference>
<evidence type="ECO:0000313" key="4">
    <source>
        <dbReference type="Proteomes" id="UP000322225"/>
    </source>
</evidence>
<evidence type="ECO:0000256" key="1">
    <source>
        <dbReference type="ARBA" id="ARBA00023002"/>
    </source>
</evidence>
<dbReference type="InterPro" id="IPR036812">
    <property type="entry name" value="NAD(P)_OxRdtase_dom_sf"/>
</dbReference>
<dbReference type="InterPro" id="IPR023210">
    <property type="entry name" value="NADP_OxRdtase_dom"/>
</dbReference>
<dbReference type="KEGG" id="ksn:43586301"/>
<gene>
    <name evidence="3" type="ORF">CI109_106743</name>
</gene>
<dbReference type="Proteomes" id="UP000322225">
    <property type="component" value="Chromosome 13"/>
</dbReference>
<dbReference type="SUPFAM" id="SSF51430">
    <property type="entry name" value="NAD(P)-linked oxidoreductase"/>
    <property type="match status" value="1"/>
</dbReference>
<accession>A0AAJ8LQM4</accession>
<dbReference type="Gene3D" id="3.20.20.100">
    <property type="entry name" value="NADP-dependent oxidoreductase domain"/>
    <property type="match status" value="1"/>
</dbReference>
<dbReference type="GO" id="GO:0005737">
    <property type="term" value="C:cytoplasm"/>
    <property type="evidence" value="ECO:0007669"/>
    <property type="project" value="TreeGrafter"/>
</dbReference>
<keyword evidence="4" id="KW-1185">Reference proteome</keyword>
<evidence type="ECO:0000259" key="2">
    <source>
        <dbReference type="Pfam" id="PF00248"/>
    </source>
</evidence>
<dbReference type="Pfam" id="PF00248">
    <property type="entry name" value="Aldo_ket_red"/>
    <property type="match status" value="1"/>
</dbReference>
<sequence length="306" mass="33714">MSIPTIAVAGRQVGRIGYGLMQLTWTAAPPTEEDLSQPSKLPPTPVQLYPEYKEKIVLVVKGAADPVARQPKIGDIDFLRKDIADIQSILGDKPIDVYLPARLDPNTPIEKAIGNLVTLQKEGLFSAFGVSEVTAETAEKAHKVAPLSIVENEVSLFHQDEATRKIVEWSKTNKVPIFAYAPLGRGFLAGRFKKPEDIPEGFVMNNFPWFQPEAFETNAKLAEKLEEIAKSKGLTASQLALAWLTQKSEYIIPIPGSSKPDRVQSNTEAANIKFTPEELAEIDKYAEAVKVAGDRYPAPAQKYLMQ</sequence>
<dbReference type="GeneID" id="43586301"/>
<dbReference type="RefSeq" id="XP_065823972.1">
    <property type="nucleotide sequence ID" value="XM_065967900.1"/>
</dbReference>